<evidence type="ECO:0000259" key="2">
    <source>
        <dbReference type="Pfam" id="PF02517"/>
    </source>
</evidence>
<protein>
    <submittedName>
        <fullName evidence="3">CPBP family intramembrane metalloprotease</fullName>
    </submittedName>
</protein>
<reference evidence="3 4" key="1">
    <citation type="submission" date="2020-04" db="EMBL/GenBank/DDBJ databases">
        <title>CFH 90308 Microbacterium sp.</title>
        <authorList>
            <person name="Nie G."/>
            <person name="Ming H."/>
            <person name="Xia T."/>
        </authorList>
    </citation>
    <scope>NUCLEOTIDE SEQUENCE [LARGE SCALE GENOMIC DNA]</scope>
    <source>
        <strain evidence="3 4">CFH 90308</strain>
    </source>
</reference>
<keyword evidence="1" id="KW-0812">Transmembrane</keyword>
<keyword evidence="3" id="KW-0645">Protease</keyword>
<feature type="transmembrane region" description="Helical" evidence="1">
    <location>
        <begin position="34"/>
        <end position="56"/>
    </location>
</feature>
<feature type="transmembrane region" description="Helical" evidence="1">
    <location>
        <begin position="62"/>
        <end position="82"/>
    </location>
</feature>
<dbReference type="GO" id="GO:0008237">
    <property type="term" value="F:metallopeptidase activity"/>
    <property type="evidence" value="ECO:0007669"/>
    <property type="project" value="UniProtKB-KW"/>
</dbReference>
<feature type="transmembrane region" description="Helical" evidence="1">
    <location>
        <begin position="179"/>
        <end position="201"/>
    </location>
</feature>
<feature type="transmembrane region" description="Helical" evidence="1">
    <location>
        <begin position="231"/>
        <end position="251"/>
    </location>
</feature>
<evidence type="ECO:0000313" key="3">
    <source>
        <dbReference type="EMBL" id="NLP84318.1"/>
    </source>
</evidence>
<keyword evidence="1" id="KW-1133">Transmembrane helix</keyword>
<feature type="transmembrane region" description="Helical" evidence="1">
    <location>
        <begin position="207"/>
        <end position="224"/>
    </location>
</feature>
<accession>A0ABX1KDA8</accession>
<dbReference type="EMBL" id="JABACI010000003">
    <property type="protein sequence ID" value="NLP84318.1"/>
    <property type="molecule type" value="Genomic_DNA"/>
</dbReference>
<keyword evidence="3" id="KW-0378">Hydrolase</keyword>
<dbReference type="Proteomes" id="UP001429745">
    <property type="component" value="Unassembled WGS sequence"/>
</dbReference>
<keyword evidence="4" id="KW-1185">Reference proteome</keyword>
<proteinExistence type="predicted"/>
<feature type="transmembrane region" description="Helical" evidence="1">
    <location>
        <begin position="94"/>
        <end position="118"/>
    </location>
</feature>
<evidence type="ECO:0000256" key="1">
    <source>
        <dbReference type="SAM" id="Phobius"/>
    </source>
</evidence>
<sequence length="252" mass="27135">MPETHTGHRAGRVRKRRTDWRLGGQTVRAWREGLLAIALISLGVTLLAGTLIDTFWESPLAATAALAVVWIGMLVPVVWAFTRSRPIGLLRIRWLDLLYGVALALLLRAVQGWLAAALRGDGSLPSVTLVDGRIPTSWWLTEGVASVVIAAPLEEFFFRAVVLVALYTLMRRPFGKVTAGVVAGLASTAIFVALHALTGVALPVDQAVSLLMLGLTCSALVLLTGRIWAAVLVHAVYNATWVALVILGSFWT</sequence>
<evidence type="ECO:0000313" key="4">
    <source>
        <dbReference type="Proteomes" id="UP001429745"/>
    </source>
</evidence>
<keyword evidence="3" id="KW-0482">Metalloprotease</keyword>
<dbReference type="Pfam" id="PF02517">
    <property type="entry name" value="Rce1-like"/>
    <property type="match status" value="1"/>
</dbReference>
<dbReference type="InterPro" id="IPR003675">
    <property type="entry name" value="Rce1/LyrA-like_dom"/>
</dbReference>
<dbReference type="RefSeq" id="WP_168912827.1">
    <property type="nucleotide sequence ID" value="NZ_JABACI010000003.1"/>
</dbReference>
<feature type="domain" description="CAAX prenyl protease 2/Lysostaphin resistance protein A-like" evidence="2">
    <location>
        <begin position="137"/>
        <end position="239"/>
    </location>
</feature>
<keyword evidence="1" id="KW-0472">Membrane</keyword>
<organism evidence="3 4">
    <name type="scientific">Microbacterium salsuginis</name>
    <dbReference type="NCBI Taxonomy" id="2722803"/>
    <lineage>
        <taxon>Bacteria</taxon>
        <taxon>Bacillati</taxon>
        <taxon>Actinomycetota</taxon>
        <taxon>Actinomycetes</taxon>
        <taxon>Micrococcales</taxon>
        <taxon>Microbacteriaceae</taxon>
        <taxon>Microbacterium</taxon>
    </lineage>
</organism>
<feature type="transmembrane region" description="Helical" evidence="1">
    <location>
        <begin position="138"/>
        <end position="167"/>
    </location>
</feature>
<gene>
    <name evidence="3" type="ORF">HF576_10685</name>
</gene>
<comment type="caution">
    <text evidence="3">The sequence shown here is derived from an EMBL/GenBank/DDBJ whole genome shotgun (WGS) entry which is preliminary data.</text>
</comment>
<name>A0ABX1KDA8_9MICO</name>